<feature type="transmembrane region" description="Helical" evidence="1">
    <location>
        <begin position="37"/>
        <end position="57"/>
    </location>
</feature>
<organism evidence="2 3">
    <name type="scientific">Streptomyces tardus</name>
    <dbReference type="NCBI Taxonomy" id="2780544"/>
    <lineage>
        <taxon>Bacteria</taxon>
        <taxon>Bacillati</taxon>
        <taxon>Actinomycetota</taxon>
        <taxon>Actinomycetes</taxon>
        <taxon>Kitasatosporales</taxon>
        <taxon>Streptomycetaceae</taxon>
        <taxon>Streptomyces</taxon>
    </lineage>
</organism>
<protein>
    <submittedName>
        <fullName evidence="2">Uncharacterized protein</fullName>
    </submittedName>
</protein>
<dbReference type="RefSeq" id="WP_211038550.1">
    <property type="nucleotide sequence ID" value="NZ_JAELVF020000001.1"/>
</dbReference>
<sequence length="195" mass="20309">MSTPPRSEPQRGTRGSGMILTFFGVAWWFVGTVTLEGATRVAVLAVGLALAAALLVVAMRRLGTAGEKEAYERAYRTLVWSNVAQGFGIMAVIVLGNVTGQQGWIPALIAIVVGVHFFPLSRAFGHPEYRGTAVGLIAVGAIGCVAAIAGLSVPAVLTLVGLLAACALWTTTIRHLRVDAAARSELRQQGAEAAS</sequence>
<keyword evidence="1" id="KW-0812">Transmembrane</keyword>
<keyword evidence="3" id="KW-1185">Reference proteome</keyword>
<evidence type="ECO:0000256" key="1">
    <source>
        <dbReference type="SAM" id="Phobius"/>
    </source>
</evidence>
<reference evidence="2" key="1">
    <citation type="submission" date="2021-06" db="EMBL/GenBank/DDBJ databases">
        <title>Sequencing of actinobacteria type strains.</title>
        <authorList>
            <person name="Nguyen G.-S."/>
            <person name="Wentzel A."/>
        </authorList>
    </citation>
    <scope>NUCLEOTIDE SEQUENCE</scope>
    <source>
        <strain evidence="2">P38-E01</strain>
    </source>
</reference>
<dbReference type="EMBL" id="JAELVF020000001">
    <property type="protein sequence ID" value="MBU7598809.1"/>
    <property type="molecule type" value="Genomic_DNA"/>
</dbReference>
<evidence type="ECO:0000313" key="3">
    <source>
        <dbReference type="Proteomes" id="UP000694501"/>
    </source>
</evidence>
<feature type="transmembrane region" description="Helical" evidence="1">
    <location>
        <begin position="12"/>
        <end position="31"/>
    </location>
</feature>
<gene>
    <name evidence="2" type="ORF">JGS22_014605</name>
</gene>
<comment type="caution">
    <text evidence="2">The sequence shown here is derived from an EMBL/GenBank/DDBJ whole genome shotgun (WGS) entry which is preliminary data.</text>
</comment>
<feature type="transmembrane region" description="Helical" evidence="1">
    <location>
        <begin position="132"/>
        <end position="149"/>
    </location>
</feature>
<dbReference type="Proteomes" id="UP000694501">
    <property type="component" value="Unassembled WGS sequence"/>
</dbReference>
<name>A0A949JMB4_9ACTN</name>
<feature type="transmembrane region" description="Helical" evidence="1">
    <location>
        <begin position="104"/>
        <end position="120"/>
    </location>
</feature>
<keyword evidence="1" id="KW-0472">Membrane</keyword>
<keyword evidence="1" id="KW-1133">Transmembrane helix</keyword>
<evidence type="ECO:0000313" key="2">
    <source>
        <dbReference type="EMBL" id="MBU7598809.1"/>
    </source>
</evidence>
<feature type="transmembrane region" description="Helical" evidence="1">
    <location>
        <begin position="78"/>
        <end position="98"/>
    </location>
</feature>
<dbReference type="AlphaFoldDB" id="A0A949JMB4"/>
<accession>A0A949JMB4</accession>
<feature type="transmembrane region" description="Helical" evidence="1">
    <location>
        <begin position="155"/>
        <end position="173"/>
    </location>
</feature>
<proteinExistence type="predicted"/>